<accession>A0ABR2YYN2</accession>
<evidence type="ECO:0000313" key="3">
    <source>
        <dbReference type="Proteomes" id="UP001491310"/>
    </source>
</evidence>
<proteinExistence type="predicted"/>
<sequence>MMRAIREDEVLLYTGPLKTDEVDALECIAKTFKIEYVRQDLTQQMVEAASKDQLKYMCKFRKLQVSGTKKDLVARLVPFTIAIET</sequence>
<name>A0ABR2YYN2_9CHLO</name>
<comment type="caution">
    <text evidence="2">The sequence shown here is derived from an EMBL/GenBank/DDBJ whole genome shotgun (WGS) entry which is preliminary data.</text>
</comment>
<dbReference type="Proteomes" id="UP001491310">
    <property type="component" value="Unassembled WGS sequence"/>
</dbReference>
<keyword evidence="3" id="KW-1185">Reference proteome</keyword>
<reference evidence="2 3" key="1">
    <citation type="journal article" date="2024" name="Nat. Commun.">
        <title>Phylogenomics reveals the evolutionary origins of lichenization in chlorophyte algae.</title>
        <authorList>
            <person name="Puginier C."/>
            <person name="Libourel C."/>
            <person name="Otte J."/>
            <person name="Skaloud P."/>
            <person name="Haon M."/>
            <person name="Grisel S."/>
            <person name="Petersen M."/>
            <person name="Berrin J.G."/>
            <person name="Delaux P.M."/>
            <person name="Dal Grande F."/>
            <person name="Keller J."/>
        </authorList>
    </citation>
    <scope>NUCLEOTIDE SEQUENCE [LARGE SCALE GENOMIC DNA]</scope>
    <source>
        <strain evidence="2 3">SAG 216-7</strain>
    </source>
</reference>
<dbReference type="InterPro" id="IPR003034">
    <property type="entry name" value="SAP_dom"/>
</dbReference>
<protein>
    <recommendedName>
        <fullName evidence="1">SAP domain-containing protein</fullName>
    </recommendedName>
</protein>
<evidence type="ECO:0000313" key="2">
    <source>
        <dbReference type="EMBL" id="KAK9916739.1"/>
    </source>
</evidence>
<organism evidence="2 3">
    <name type="scientific">Coccomyxa subellipsoidea</name>
    <dbReference type="NCBI Taxonomy" id="248742"/>
    <lineage>
        <taxon>Eukaryota</taxon>
        <taxon>Viridiplantae</taxon>
        <taxon>Chlorophyta</taxon>
        <taxon>core chlorophytes</taxon>
        <taxon>Trebouxiophyceae</taxon>
        <taxon>Trebouxiophyceae incertae sedis</taxon>
        <taxon>Coccomyxaceae</taxon>
        <taxon>Coccomyxa</taxon>
    </lineage>
</organism>
<feature type="domain" description="SAP" evidence="1">
    <location>
        <begin position="50"/>
        <end position="78"/>
    </location>
</feature>
<dbReference type="InterPro" id="IPR036361">
    <property type="entry name" value="SAP_dom_sf"/>
</dbReference>
<evidence type="ECO:0000259" key="1">
    <source>
        <dbReference type="Pfam" id="PF02037"/>
    </source>
</evidence>
<dbReference type="Gene3D" id="1.10.720.30">
    <property type="entry name" value="SAP domain"/>
    <property type="match status" value="1"/>
</dbReference>
<gene>
    <name evidence="2" type="ORF">WJX75_006467</name>
</gene>
<dbReference type="SUPFAM" id="SSF68906">
    <property type="entry name" value="SAP domain"/>
    <property type="match status" value="1"/>
</dbReference>
<dbReference type="Pfam" id="PF02037">
    <property type="entry name" value="SAP"/>
    <property type="match status" value="1"/>
</dbReference>
<dbReference type="EMBL" id="JALJOT010000003">
    <property type="protein sequence ID" value="KAK9916739.1"/>
    <property type="molecule type" value="Genomic_DNA"/>
</dbReference>